<evidence type="ECO:0000256" key="3">
    <source>
        <dbReference type="ARBA" id="ARBA00012438"/>
    </source>
</evidence>
<dbReference type="SUPFAM" id="SSF55874">
    <property type="entry name" value="ATPase domain of HSP90 chaperone/DNA topoisomerase II/histidine kinase"/>
    <property type="match status" value="1"/>
</dbReference>
<keyword evidence="5" id="KW-0808">Transferase</keyword>
<evidence type="ECO:0000256" key="6">
    <source>
        <dbReference type="ARBA" id="ARBA00022741"/>
    </source>
</evidence>
<keyword evidence="7" id="KW-0418">Kinase</keyword>
<evidence type="ECO:0000256" key="2">
    <source>
        <dbReference type="ARBA" id="ARBA00004370"/>
    </source>
</evidence>
<keyword evidence="10" id="KW-0472">Membrane</keyword>
<keyword evidence="14" id="KW-1185">Reference proteome</keyword>
<protein>
    <recommendedName>
        <fullName evidence="3">histidine kinase</fullName>
        <ecNumber evidence="3">2.7.13.3</ecNumber>
    </recommendedName>
</protein>
<dbReference type="PANTHER" id="PTHR43047">
    <property type="entry name" value="TWO-COMPONENT HISTIDINE PROTEIN KINASE"/>
    <property type="match status" value="1"/>
</dbReference>
<feature type="domain" description="Histidine kinase" evidence="12">
    <location>
        <begin position="159"/>
        <end position="380"/>
    </location>
</feature>
<dbReference type="InterPro" id="IPR036890">
    <property type="entry name" value="HATPase_C_sf"/>
</dbReference>
<comment type="subcellular location">
    <subcellularLocation>
        <location evidence="2">Membrane</location>
    </subcellularLocation>
</comment>
<gene>
    <name evidence="13" type="ORF">GCM10017044_19050</name>
</gene>
<dbReference type="InterPro" id="IPR003661">
    <property type="entry name" value="HisK_dim/P_dom"/>
</dbReference>
<comment type="caution">
    <text evidence="13">The sequence shown here is derived from an EMBL/GenBank/DDBJ whole genome shotgun (WGS) entry which is preliminary data.</text>
</comment>
<dbReference type="PANTHER" id="PTHR43047:SF72">
    <property type="entry name" value="OSMOSENSING HISTIDINE PROTEIN KINASE SLN1"/>
    <property type="match status" value="1"/>
</dbReference>
<dbReference type="Proteomes" id="UP000630923">
    <property type="component" value="Unassembled WGS sequence"/>
</dbReference>
<evidence type="ECO:0000256" key="1">
    <source>
        <dbReference type="ARBA" id="ARBA00000085"/>
    </source>
</evidence>
<dbReference type="Gene3D" id="3.30.565.10">
    <property type="entry name" value="Histidine kinase-like ATPase, C-terminal domain"/>
    <property type="match status" value="1"/>
</dbReference>
<dbReference type="Gene3D" id="3.10.580.10">
    <property type="entry name" value="CBS-domain"/>
    <property type="match status" value="1"/>
</dbReference>
<keyword evidence="9" id="KW-0902">Two-component regulatory system</keyword>
<dbReference type="EMBL" id="BNCI01000002">
    <property type="protein sequence ID" value="GHF24572.1"/>
    <property type="molecule type" value="Genomic_DNA"/>
</dbReference>
<dbReference type="InterPro" id="IPR005467">
    <property type="entry name" value="His_kinase_dom"/>
</dbReference>
<keyword evidence="11" id="KW-0175">Coiled coil</keyword>
<evidence type="ECO:0000256" key="11">
    <source>
        <dbReference type="SAM" id="Coils"/>
    </source>
</evidence>
<evidence type="ECO:0000313" key="13">
    <source>
        <dbReference type="EMBL" id="GHF24572.1"/>
    </source>
</evidence>
<dbReference type="EC" id="2.7.13.3" evidence="3"/>
<dbReference type="Gene3D" id="1.10.287.130">
    <property type="match status" value="1"/>
</dbReference>
<dbReference type="PROSITE" id="PS50109">
    <property type="entry name" value="HIS_KIN"/>
    <property type="match status" value="1"/>
</dbReference>
<evidence type="ECO:0000256" key="10">
    <source>
        <dbReference type="ARBA" id="ARBA00023136"/>
    </source>
</evidence>
<dbReference type="RefSeq" id="WP_191252346.1">
    <property type="nucleotide sequence ID" value="NZ_BNCI01000002.1"/>
</dbReference>
<dbReference type="InterPro" id="IPR046342">
    <property type="entry name" value="CBS_dom_sf"/>
</dbReference>
<reference evidence="13" key="2">
    <citation type="submission" date="2020-09" db="EMBL/GenBank/DDBJ databases">
        <authorList>
            <person name="Sun Q."/>
            <person name="Kim S."/>
        </authorList>
    </citation>
    <scope>NUCLEOTIDE SEQUENCE</scope>
    <source>
        <strain evidence="13">KCTC 42590</strain>
    </source>
</reference>
<name>A0A919AUG1_9PROT</name>
<evidence type="ECO:0000256" key="4">
    <source>
        <dbReference type="ARBA" id="ARBA00022553"/>
    </source>
</evidence>
<dbReference type="GO" id="GO:0000155">
    <property type="term" value="F:phosphorelay sensor kinase activity"/>
    <property type="evidence" value="ECO:0007669"/>
    <property type="project" value="InterPro"/>
</dbReference>
<dbReference type="PRINTS" id="PR00344">
    <property type="entry name" value="BCTRLSENSOR"/>
</dbReference>
<feature type="coiled-coil region" evidence="11">
    <location>
        <begin position="122"/>
        <end position="149"/>
    </location>
</feature>
<accession>A0A919AUG1</accession>
<dbReference type="GO" id="GO:0009927">
    <property type="term" value="F:histidine phosphotransfer kinase activity"/>
    <property type="evidence" value="ECO:0007669"/>
    <property type="project" value="TreeGrafter"/>
</dbReference>
<evidence type="ECO:0000256" key="9">
    <source>
        <dbReference type="ARBA" id="ARBA00023012"/>
    </source>
</evidence>
<dbReference type="GO" id="GO:0005886">
    <property type="term" value="C:plasma membrane"/>
    <property type="evidence" value="ECO:0007669"/>
    <property type="project" value="TreeGrafter"/>
</dbReference>
<dbReference type="InterPro" id="IPR003594">
    <property type="entry name" value="HATPase_dom"/>
</dbReference>
<dbReference type="SMART" id="SM00388">
    <property type="entry name" value="HisKA"/>
    <property type="match status" value="1"/>
</dbReference>
<organism evidence="13 14">
    <name type="scientific">Kordiimonas sediminis</name>
    <dbReference type="NCBI Taxonomy" id="1735581"/>
    <lineage>
        <taxon>Bacteria</taxon>
        <taxon>Pseudomonadati</taxon>
        <taxon>Pseudomonadota</taxon>
        <taxon>Alphaproteobacteria</taxon>
        <taxon>Kordiimonadales</taxon>
        <taxon>Kordiimonadaceae</taxon>
        <taxon>Kordiimonas</taxon>
    </lineage>
</organism>
<dbReference type="FunFam" id="3.30.565.10:FF:000006">
    <property type="entry name" value="Sensor histidine kinase WalK"/>
    <property type="match status" value="1"/>
</dbReference>
<dbReference type="SUPFAM" id="SSF54631">
    <property type="entry name" value="CBS-domain pair"/>
    <property type="match status" value="1"/>
</dbReference>
<evidence type="ECO:0000313" key="14">
    <source>
        <dbReference type="Proteomes" id="UP000630923"/>
    </source>
</evidence>
<comment type="catalytic activity">
    <reaction evidence="1">
        <text>ATP + protein L-histidine = ADP + protein N-phospho-L-histidine.</text>
        <dbReference type="EC" id="2.7.13.3"/>
    </reaction>
</comment>
<reference evidence="13" key="1">
    <citation type="journal article" date="2014" name="Int. J. Syst. Evol. Microbiol.">
        <title>Complete genome sequence of Corynebacterium casei LMG S-19264T (=DSM 44701T), isolated from a smear-ripened cheese.</title>
        <authorList>
            <consortium name="US DOE Joint Genome Institute (JGI-PGF)"/>
            <person name="Walter F."/>
            <person name="Albersmeier A."/>
            <person name="Kalinowski J."/>
            <person name="Ruckert C."/>
        </authorList>
    </citation>
    <scope>NUCLEOTIDE SEQUENCE</scope>
    <source>
        <strain evidence="13">KCTC 42590</strain>
    </source>
</reference>
<evidence type="ECO:0000256" key="7">
    <source>
        <dbReference type="ARBA" id="ARBA00022777"/>
    </source>
</evidence>
<dbReference type="FunFam" id="1.10.287.130:FF:000038">
    <property type="entry name" value="Sensory transduction histidine kinase"/>
    <property type="match status" value="1"/>
</dbReference>
<dbReference type="SMART" id="SM00387">
    <property type="entry name" value="HATPase_c"/>
    <property type="match status" value="1"/>
</dbReference>
<dbReference type="InterPro" id="IPR004358">
    <property type="entry name" value="Sig_transdc_His_kin-like_C"/>
</dbReference>
<evidence type="ECO:0000256" key="5">
    <source>
        <dbReference type="ARBA" id="ARBA00022679"/>
    </source>
</evidence>
<keyword evidence="8" id="KW-0067">ATP-binding</keyword>
<dbReference type="CDD" id="cd00082">
    <property type="entry name" value="HisKA"/>
    <property type="match status" value="1"/>
</dbReference>
<dbReference type="GO" id="GO:0005524">
    <property type="term" value="F:ATP binding"/>
    <property type="evidence" value="ECO:0007669"/>
    <property type="project" value="UniProtKB-KW"/>
</dbReference>
<dbReference type="AlphaFoldDB" id="A0A919AUG1"/>
<proteinExistence type="predicted"/>
<dbReference type="InterPro" id="IPR036097">
    <property type="entry name" value="HisK_dim/P_sf"/>
</dbReference>
<keyword evidence="4" id="KW-0597">Phosphoprotein</keyword>
<dbReference type="SUPFAM" id="SSF47384">
    <property type="entry name" value="Homodimeric domain of signal transducing histidine kinase"/>
    <property type="match status" value="1"/>
</dbReference>
<dbReference type="Pfam" id="PF02518">
    <property type="entry name" value="HATPase_c"/>
    <property type="match status" value="1"/>
</dbReference>
<sequence>MPSVKYLATFITPAQEDNTCAEIYDRFMAEPDLIAVPVVASDKPIGLLKRTEFLVKLADRFGRPLYEKRPVTVLMDAAPLLVDLTADVQDLYRQLATSNQAAVHEGFIIVDKEKYFGVGTAVTLLQANIRSTEERMKELQKAKLVAEAAARTKSQFLATMSHELRTPLNSIIGFSDLIIGDKLQVFQSNQVLNYVEDIRNSGQHLLQVINGILDMSKIESGNFELREDYEDPCVLAEQVVRMMSSVAAKKSIAVTIECTVKGMDVYADLQVLRQILLNLLSNAVKFSPHHSQVVLKIEETATGQLVFTVSDKGCGIPEESLQEVLKPFTQVDGVFARQHEGTGLGLSLVVAFVEAHSGMFELISKQGQGTDAIVTLPSERTISAAAPTLHSCGGMI</sequence>
<keyword evidence="6" id="KW-0547">Nucleotide-binding</keyword>
<dbReference type="Pfam" id="PF00512">
    <property type="entry name" value="HisKA"/>
    <property type="match status" value="1"/>
</dbReference>
<evidence type="ECO:0000259" key="12">
    <source>
        <dbReference type="PROSITE" id="PS50109"/>
    </source>
</evidence>
<evidence type="ECO:0000256" key="8">
    <source>
        <dbReference type="ARBA" id="ARBA00022840"/>
    </source>
</evidence>